<feature type="domain" description="Phosphoacetylglucosamine mutase AMG1" evidence="3">
    <location>
        <begin position="32"/>
        <end position="156"/>
    </location>
</feature>
<feature type="domain" description="Alpha-D-phosphohexomutase C-terminal" evidence="1">
    <location>
        <begin position="357"/>
        <end position="402"/>
    </location>
</feature>
<dbReference type="AlphaFoldDB" id="A0A9P0F1R8"/>
<evidence type="ECO:0000313" key="5">
    <source>
        <dbReference type="Proteomes" id="UP001152759"/>
    </source>
</evidence>
<gene>
    <name evidence="4" type="ORF">BEMITA_LOCUS4008</name>
</gene>
<dbReference type="InterPro" id="IPR005843">
    <property type="entry name" value="A-D-PHexomutase_C"/>
</dbReference>
<dbReference type="InterPro" id="IPR049023">
    <property type="entry name" value="AMG1_II"/>
</dbReference>
<keyword evidence="5" id="KW-1185">Reference proteome</keyword>
<feature type="domain" description="Phosphoacetylglucosamine mutase AMG1" evidence="2">
    <location>
        <begin position="170"/>
        <end position="312"/>
    </location>
</feature>
<evidence type="ECO:0000259" key="1">
    <source>
        <dbReference type="Pfam" id="PF00408"/>
    </source>
</evidence>
<dbReference type="SUPFAM" id="SSF53738">
    <property type="entry name" value="Phosphoglucomutase, first 3 domains"/>
    <property type="match status" value="2"/>
</dbReference>
<evidence type="ECO:0000259" key="2">
    <source>
        <dbReference type="Pfam" id="PF21404"/>
    </source>
</evidence>
<evidence type="ECO:0000313" key="4">
    <source>
        <dbReference type="EMBL" id="CAH0384710.1"/>
    </source>
</evidence>
<dbReference type="FunFam" id="3.40.120.10:FF:000015">
    <property type="entry name" value="Phosphoacetylglucosamine mutase"/>
    <property type="match status" value="1"/>
</dbReference>
<sequence length="419" mass="46317">MGGKLNSIGLTSTPIIHFLVMCWNTNEEYGRANEAGYYSKLSSAFNHVHNVDEPKKLYTPEISVDCANGVGALVLKKMIHFLQELQSSSSPNKKSLKINLFNDLVFVKDVLNNECGADFVKVQQKIPIMKKKDGSSLHVIPNARYASVDGDADRIIYYYVDDSGIFHLLDGDRIAILVAGYLKELIKKTGINIQVGLVQTAYANGSSTKYAIEKLNIPVAWTLTGVKHLHHKAKEFDIGVYFEANGHGTVLFNSRTVEHLTKLLVDERNGLSEDQKANLKKLLVVRDVINETVGDAIADLLLVEAILYDSDWNIQQWLNLYDDLPNRQLKVSLQDCSVVKTEGADVKCIAPAGLQQKINSLVKNYPSGRAFIRPSGTENFVRIYAEADSQKNADSLAAEVAQAVHSLAGSVGDLYEHPL</sequence>
<dbReference type="InterPro" id="IPR036900">
    <property type="entry name" value="A-D-PHexomutase_C_sf"/>
</dbReference>
<evidence type="ECO:0000259" key="3">
    <source>
        <dbReference type="Pfam" id="PF21405"/>
    </source>
</evidence>
<dbReference type="SUPFAM" id="SSF55957">
    <property type="entry name" value="Phosphoglucomutase, C-terminal domain"/>
    <property type="match status" value="1"/>
</dbReference>
<accession>A0A9P0F1R8</accession>
<dbReference type="Proteomes" id="UP001152759">
    <property type="component" value="Chromosome 2"/>
</dbReference>
<protein>
    <recommendedName>
        <fullName evidence="6">Phosphoacetylglucosamine mutase</fullName>
    </recommendedName>
</protein>
<dbReference type="GO" id="GO:0005975">
    <property type="term" value="P:carbohydrate metabolic process"/>
    <property type="evidence" value="ECO:0007669"/>
    <property type="project" value="InterPro"/>
</dbReference>
<dbReference type="Gene3D" id="3.40.120.10">
    <property type="entry name" value="Alpha-D-Glucose-1,6-Bisphosphate, subunit A, domain 3"/>
    <property type="match status" value="2"/>
</dbReference>
<dbReference type="InterPro" id="IPR016055">
    <property type="entry name" value="A-D-PHexomutase_a/b/a-I/II/III"/>
</dbReference>
<reference evidence="4" key="1">
    <citation type="submission" date="2021-12" db="EMBL/GenBank/DDBJ databases">
        <authorList>
            <person name="King R."/>
        </authorList>
    </citation>
    <scope>NUCLEOTIDE SEQUENCE</scope>
</reference>
<dbReference type="PANTHER" id="PTHR45955:SF1">
    <property type="entry name" value="PHOSPHOACETYLGLUCOSAMINE MUTASE"/>
    <property type="match status" value="1"/>
</dbReference>
<proteinExistence type="predicted"/>
<dbReference type="Gene3D" id="3.30.310.50">
    <property type="entry name" value="Alpha-D-phosphohexomutase, C-terminal domain"/>
    <property type="match status" value="1"/>
</dbReference>
<evidence type="ECO:0008006" key="6">
    <source>
        <dbReference type="Google" id="ProtNLM"/>
    </source>
</evidence>
<dbReference type="InterPro" id="IPR049022">
    <property type="entry name" value="AMG1_III"/>
</dbReference>
<dbReference type="FunFam" id="3.30.310.50:FF:000003">
    <property type="entry name" value="Phosphoacetylglucosamine mutase"/>
    <property type="match status" value="1"/>
</dbReference>
<dbReference type="EMBL" id="OU963863">
    <property type="protein sequence ID" value="CAH0384710.1"/>
    <property type="molecule type" value="Genomic_DNA"/>
</dbReference>
<dbReference type="GO" id="GO:0006048">
    <property type="term" value="P:UDP-N-acetylglucosamine biosynthetic process"/>
    <property type="evidence" value="ECO:0007669"/>
    <property type="project" value="TreeGrafter"/>
</dbReference>
<name>A0A9P0F1R8_BEMTA</name>
<dbReference type="Pfam" id="PF21405">
    <property type="entry name" value="AMG1_II"/>
    <property type="match status" value="1"/>
</dbReference>
<dbReference type="GO" id="GO:0004610">
    <property type="term" value="F:phosphoacetylglucosamine mutase activity"/>
    <property type="evidence" value="ECO:0007669"/>
    <property type="project" value="TreeGrafter"/>
</dbReference>
<dbReference type="Pfam" id="PF00408">
    <property type="entry name" value="PGM_PMM_IV"/>
    <property type="match status" value="1"/>
</dbReference>
<organism evidence="4 5">
    <name type="scientific">Bemisia tabaci</name>
    <name type="common">Sweetpotato whitefly</name>
    <name type="synonym">Aleurodes tabaci</name>
    <dbReference type="NCBI Taxonomy" id="7038"/>
    <lineage>
        <taxon>Eukaryota</taxon>
        <taxon>Metazoa</taxon>
        <taxon>Ecdysozoa</taxon>
        <taxon>Arthropoda</taxon>
        <taxon>Hexapoda</taxon>
        <taxon>Insecta</taxon>
        <taxon>Pterygota</taxon>
        <taxon>Neoptera</taxon>
        <taxon>Paraneoptera</taxon>
        <taxon>Hemiptera</taxon>
        <taxon>Sternorrhyncha</taxon>
        <taxon>Aleyrodoidea</taxon>
        <taxon>Aleyrodidae</taxon>
        <taxon>Aleyrodinae</taxon>
        <taxon>Bemisia</taxon>
    </lineage>
</organism>
<dbReference type="Pfam" id="PF21404">
    <property type="entry name" value="AMG1_III"/>
    <property type="match status" value="1"/>
</dbReference>
<dbReference type="PANTHER" id="PTHR45955">
    <property type="entry name" value="PHOSPHOACETYLGLUCOSAMINE MUTASE"/>
    <property type="match status" value="1"/>
</dbReference>